<evidence type="ECO:0000313" key="1">
    <source>
        <dbReference type="EMBL" id="PRZ49339.1"/>
    </source>
</evidence>
<dbReference type="AlphaFoldDB" id="A0A2T1AL54"/>
<comment type="caution">
    <text evidence="1">The sequence shown here is derived from an EMBL/GenBank/DDBJ whole genome shotgun (WGS) entry which is preliminary data.</text>
</comment>
<evidence type="ECO:0008006" key="3">
    <source>
        <dbReference type="Google" id="ProtNLM"/>
    </source>
</evidence>
<protein>
    <recommendedName>
        <fullName evidence="3">Translocase</fullName>
    </recommendedName>
</protein>
<reference evidence="1 2" key="1">
    <citation type="submission" date="2018-03" db="EMBL/GenBank/DDBJ databases">
        <title>Genomic Encyclopedia of Archaeal and Bacterial Type Strains, Phase II (KMG-II): from individual species to whole genera.</title>
        <authorList>
            <person name="Goeker M."/>
        </authorList>
    </citation>
    <scope>NUCLEOTIDE SEQUENCE [LARGE SCALE GENOMIC DNA]</scope>
    <source>
        <strain evidence="1 2">DSM 25328</strain>
    </source>
</reference>
<proteinExistence type="predicted"/>
<dbReference type="Proteomes" id="UP000237718">
    <property type="component" value="Unassembled WGS sequence"/>
</dbReference>
<name>A0A2T1AL54_TRISK</name>
<sequence>MGTRVTVLIVAATAVCALGTGLYMQQTADLQRATAEAQSSGPAALPAEPETGKLVFQDVAFTSARPLERSPQSSADDVRAEMSSCDGVMLLSARPDALLQVDLSAPCRAGERFTLHHGGVMITHALDAEGKFSGVVPALVSRAVVIADFASGRDLDAVVTVDDLDTVERVVLQWQGESGLEVHALEFGATYGEPGHVWKGSEASFAAGQVLSLGDSDQIAAQRVEVYTLPKDAGTGAVSVSIEAEITALNCDRLIDAQLMEYRGDRLQTRDLTLNIPECSAVGDFLVLNNLVESLKIAAN</sequence>
<dbReference type="OrthoDB" id="7956241at2"/>
<accession>A0A2T1AL54</accession>
<evidence type="ECO:0000313" key="2">
    <source>
        <dbReference type="Proteomes" id="UP000237718"/>
    </source>
</evidence>
<organism evidence="1 2">
    <name type="scientific">Tritonibacter scottomollicae</name>
    <name type="common">Epibacterium scottomollicae</name>
    <dbReference type="NCBI Taxonomy" id="483013"/>
    <lineage>
        <taxon>Bacteria</taxon>
        <taxon>Pseudomonadati</taxon>
        <taxon>Pseudomonadota</taxon>
        <taxon>Alphaproteobacteria</taxon>
        <taxon>Rhodobacterales</taxon>
        <taxon>Paracoccaceae</taxon>
        <taxon>Tritonibacter</taxon>
    </lineage>
</organism>
<gene>
    <name evidence="1" type="ORF">CLV89_10281</name>
</gene>
<dbReference type="EMBL" id="PVUF01000002">
    <property type="protein sequence ID" value="PRZ49339.1"/>
    <property type="molecule type" value="Genomic_DNA"/>
</dbReference>